<dbReference type="KEGG" id="svu:B1H20_21450"/>
<dbReference type="STRING" id="1935.B1H20_21450"/>
<proteinExistence type="predicted"/>
<reference evidence="1 2" key="1">
    <citation type="submission" date="2017-03" db="EMBL/GenBank/DDBJ databases">
        <title>Complete Genome Sequence of a natural compounds producer, Streptomyces violaceus S21.</title>
        <authorList>
            <person name="Zhong C."/>
            <person name="Zhao Z."/>
            <person name="Fu J."/>
            <person name="Zong G."/>
            <person name="Qin R."/>
            <person name="Cao G."/>
        </authorList>
    </citation>
    <scope>NUCLEOTIDE SEQUENCE [LARGE SCALE GENOMIC DNA]</scope>
    <source>
        <strain evidence="1 2">S21</strain>
    </source>
</reference>
<dbReference type="Proteomes" id="UP000192445">
    <property type="component" value="Chromosome"/>
</dbReference>
<dbReference type="OrthoDB" id="4247158at2"/>
<accession>A0A1V0UEH6</accession>
<sequence length="94" mass="10519">MSERTAQLSVRDGRWTLYVALMGVPVSQWPEHHFGAGVVPTPSERSRALTGLGFVFTDGATWAWEEYPEQPDDDTSPVRLLASIRVRSRDGSWS</sequence>
<name>A0A1V0UEH6_STRVN</name>
<organism evidence="1 2">
    <name type="scientific">Streptomyces violaceoruber</name>
    <dbReference type="NCBI Taxonomy" id="1935"/>
    <lineage>
        <taxon>Bacteria</taxon>
        <taxon>Bacillati</taxon>
        <taxon>Actinomycetota</taxon>
        <taxon>Actinomycetes</taxon>
        <taxon>Kitasatosporales</taxon>
        <taxon>Streptomycetaceae</taxon>
        <taxon>Streptomyces</taxon>
        <taxon>Streptomyces violaceoruber group</taxon>
    </lineage>
</organism>
<protein>
    <submittedName>
        <fullName evidence="1">Uncharacterized protein</fullName>
    </submittedName>
</protein>
<dbReference type="EMBL" id="CP020570">
    <property type="protein sequence ID" value="ARF63655.1"/>
    <property type="molecule type" value="Genomic_DNA"/>
</dbReference>
<dbReference type="AlphaFoldDB" id="A0A1V0UEH6"/>
<gene>
    <name evidence="1" type="ORF">B1H20_21450</name>
</gene>
<dbReference type="Pfam" id="PF19820">
    <property type="entry name" value="DUF6303"/>
    <property type="match status" value="1"/>
</dbReference>
<dbReference type="RefSeq" id="WP_053607540.1">
    <property type="nucleotide sequence ID" value="NZ_CP020570.1"/>
</dbReference>
<evidence type="ECO:0000313" key="2">
    <source>
        <dbReference type="Proteomes" id="UP000192445"/>
    </source>
</evidence>
<dbReference type="InterPro" id="IPR046270">
    <property type="entry name" value="DUF6303"/>
</dbReference>
<evidence type="ECO:0000313" key="1">
    <source>
        <dbReference type="EMBL" id="ARF63655.1"/>
    </source>
</evidence>